<evidence type="ECO:0000313" key="2">
    <source>
        <dbReference type="Proteomes" id="UP000222542"/>
    </source>
</evidence>
<dbReference type="Gramene" id="PHT63214">
    <property type="protein sequence ID" value="PHT63214"/>
    <property type="gene ID" value="T459_32929"/>
</dbReference>
<proteinExistence type="predicted"/>
<dbReference type="Proteomes" id="UP000222542">
    <property type="component" value="Unassembled WGS sequence"/>
</dbReference>
<organism evidence="1 2">
    <name type="scientific">Capsicum annuum</name>
    <name type="common">Capsicum pepper</name>
    <dbReference type="NCBI Taxonomy" id="4072"/>
    <lineage>
        <taxon>Eukaryota</taxon>
        <taxon>Viridiplantae</taxon>
        <taxon>Streptophyta</taxon>
        <taxon>Embryophyta</taxon>
        <taxon>Tracheophyta</taxon>
        <taxon>Spermatophyta</taxon>
        <taxon>Magnoliopsida</taxon>
        <taxon>eudicotyledons</taxon>
        <taxon>Gunneridae</taxon>
        <taxon>Pentapetalae</taxon>
        <taxon>asterids</taxon>
        <taxon>lamiids</taxon>
        <taxon>Solanales</taxon>
        <taxon>Solanaceae</taxon>
        <taxon>Solanoideae</taxon>
        <taxon>Capsiceae</taxon>
        <taxon>Capsicum</taxon>
    </lineage>
</organism>
<reference evidence="1 2" key="2">
    <citation type="journal article" date="2017" name="Genome Biol.">
        <title>New reference genome sequences of hot pepper reveal the massive evolution of plant disease-resistance genes by retroduplication.</title>
        <authorList>
            <person name="Kim S."/>
            <person name="Park J."/>
            <person name="Yeom S.I."/>
            <person name="Kim Y.M."/>
            <person name="Seo E."/>
            <person name="Kim K.T."/>
            <person name="Kim M.S."/>
            <person name="Lee J.M."/>
            <person name="Cheong K."/>
            <person name="Shin H.S."/>
            <person name="Kim S.B."/>
            <person name="Han K."/>
            <person name="Lee J."/>
            <person name="Park M."/>
            <person name="Lee H.A."/>
            <person name="Lee H.Y."/>
            <person name="Lee Y."/>
            <person name="Oh S."/>
            <person name="Lee J.H."/>
            <person name="Choi E."/>
            <person name="Choi E."/>
            <person name="Lee S.E."/>
            <person name="Jeon J."/>
            <person name="Kim H."/>
            <person name="Choi G."/>
            <person name="Song H."/>
            <person name="Lee J."/>
            <person name="Lee S.C."/>
            <person name="Kwon J.K."/>
            <person name="Lee H.Y."/>
            <person name="Koo N."/>
            <person name="Hong Y."/>
            <person name="Kim R.W."/>
            <person name="Kang W.H."/>
            <person name="Huh J.H."/>
            <person name="Kang B.C."/>
            <person name="Yang T.J."/>
            <person name="Lee Y.H."/>
            <person name="Bennetzen J.L."/>
            <person name="Choi D."/>
        </authorList>
    </citation>
    <scope>NUCLEOTIDE SEQUENCE [LARGE SCALE GENOMIC DNA]</scope>
    <source>
        <strain evidence="2">cv. CM334</strain>
    </source>
</reference>
<dbReference type="PANTHER" id="PTHR36743:SF1">
    <property type="entry name" value="OS04G0495300 PROTEIN"/>
    <property type="match status" value="1"/>
</dbReference>
<accession>A0A2G2Y0E4</accession>
<comment type="caution">
    <text evidence="1">The sequence shown here is derived from an EMBL/GenBank/DDBJ whole genome shotgun (WGS) entry which is preliminary data.</text>
</comment>
<protein>
    <submittedName>
        <fullName evidence="1">Uncharacterized protein</fullName>
    </submittedName>
</protein>
<dbReference type="EMBL" id="AYRZ02000042">
    <property type="protein sequence ID" value="PHT63214.1"/>
    <property type="molecule type" value="Genomic_DNA"/>
</dbReference>
<dbReference type="AlphaFoldDB" id="A0A2G2Y0E4"/>
<reference evidence="1 2" key="1">
    <citation type="journal article" date="2014" name="Nat. Genet.">
        <title>Genome sequence of the hot pepper provides insights into the evolution of pungency in Capsicum species.</title>
        <authorList>
            <person name="Kim S."/>
            <person name="Park M."/>
            <person name="Yeom S.I."/>
            <person name="Kim Y.M."/>
            <person name="Lee J.M."/>
            <person name="Lee H.A."/>
            <person name="Seo E."/>
            <person name="Choi J."/>
            <person name="Cheong K."/>
            <person name="Kim K.T."/>
            <person name="Jung K."/>
            <person name="Lee G.W."/>
            <person name="Oh S.K."/>
            <person name="Bae C."/>
            <person name="Kim S.B."/>
            <person name="Lee H.Y."/>
            <person name="Kim S.Y."/>
            <person name="Kim M.S."/>
            <person name="Kang B.C."/>
            <person name="Jo Y.D."/>
            <person name="Yang H.B."/>
            <person name="Jeong H.J."/>
            <person name="Kang W.H."/>
            <person name="Kwon J.K."/>
            <person name="Shin C."/>
            <person name="Lim J.Y."/>
            <person name="Park J.H."/>
            <person name="Huh J.H."/>
            <person name="Kim J.S."/>
            <person name="Kim B.D."/>
            <person name="Cohen O."/>
            <person name="Paran I."/>
            <person name="Suh M.C."/>
            <person name="Lee S.B."/>
            <person name="Kim Y.K."/>
            <person name="Shin Y."/>
            <person name="Noh S.J."/>
            <person name="Park J."/>
            <person name="Seo Y.S."/>
            <person name="Kwon S.Y."/>
            <person name="Kim H.A."/>
            <person name="Park J.M."/>
            <person name="Kim H.J."/>
            <person name="Choi S.B."/>
            <person name="Bosland P.W."/>
            <person name="Reeves G."/>
            <person name="Jo S.H."/>
            <person name="Lee B.W."/>
            <person name="Cho H.T."/>
            <person name="Choi H.S."/>
            <person name="Lee M.S."/>
            <person name="Yu Y."/>
            <person name="Do Choi Y."/>
            <person name="Park B.S."/>
            <person name="van Deynze A."/>
            <person name="Ashrafi H."/>
            <person name="Hill T."/>
            <person name="Kim W.T."/>
            <person name="Pai H.S."/>
            <person name="Ahn H.K."/>
            <person name="Yeam I."/>
            <person name="Giovannoni J.J."/>
            <person name="Rose J.K."/>
            <person name="Sorensen I."/>
            <person name="Lee S.J."/>
            <person name="Kim R.W."/>
            <person name="Choi I.Y."/>
            <person name="Choi B.S."/>
            <person name="Lim J.S."/>
            <person name="Lee Y.H."/>
            <person name="Choi D."/>
        </authorList>
    </citation>
    <scope>NUCLEOTIDE SEQUENCE [LARGE SCALE GENOMIC DNA]</scope>
    <source>
        <strain evidence="2">cv. CM334</strain>
    </source>
</reference>
<gene>
    <name evidence="1" type="ORF">T459_32929</name>
</gene>
<keyword evidence="2" id="KW-1185">Reference proteome</keyword>
<name>A0A2G2Y0E4_CAPAN</name>
<sequence>MRLSGGKEREIVLGENEFKEFAVEVCANAVVECAGKEMLKWIPVGVLGIAGVRVVVLVGAGARRGAGYGDGGLAVVVVIEAMAASRRRGSRQRERS</sequence>
<evidence type="ECO:0000313" key="1">
    <source>
        <dbReference type="EMBL" id="PHT63214.1"/>
    </source>
</evidence>
<dbReference type="PANTHER" id="PTHR36743">
    <property type="entry name" value="OS04G0495300 PROTEIN"/>
    <property type="match status" value="1"/>
</dbReference>